<dbReference type="EMBL" id="JACHLY010000001">
    <property type="protein sequence ID" value="MBB5996573.1"/>
    <property type="molecule type" value="Genomic_DNA"/>
</dbReference>
<keyword evidence="1" id="KW-0418">Kinase</keyword>
<dbReference type="CDD" id="cd16936">
    <property type="entry name" value="HATPase_RsbW-like"/>
    <property type="match status" value="1"/>
</dbReference>
<proteinExistence type="predicted"/>
<organism evidence="4 5">
    <name type="scientific">Streptomonospora salina</name>
    <dbReference type="NCBI Taxonomy" id="104205"/>
    <lineage>
        <taxon>Bacteria</taxon>
        <taxon>Bacillati</taxon>
        <taxon>Actinomycetota</taxon>
        <taxon>Actinomycetes</taxon>
        <taxon>Streptosporangiales</taxon>
        <taxon>Nocardiopsidaceae</taxon>
        <taxon>Streptomonospora</taxon>
    </lineage>
</organism>
<dbReference type="GO" id="GO:0004674">
    <property type="term" value="F:protein serine/threonine kinase activity"/>
    <property type="evidence" value="ECO:0007669"/>
    <property type="project" value="UniProtKB-KW"/>
</dbReference>
<dbReference type="RefSeq" id="WP_184632811.1">
    <property type="nucleotide sequence ID" value="NZ_BAABKT010000006.1"/>
</dbReference>
<comment type="caution">
    <text evidence="4">The sequence shown here is derived from an EMBL/GenBank/DDBJ whole genome shotgun (WGS) entry which is preliminary data.</text>
</comment>
<dbReference type="InterPro" id="IPR050267">
    <property type="entry name" value="Anti-sigma-factor_SerPK"/>
</dbReference>
<dbReference type="Pfam" id="PF13581">
    <property type="entry name" value="HATPase_c_2"/>
    <property type="match status" value="1"/>
</dbReference>
<feature type="domain" description="Histidine kinase/HSP90-like ATPase" evidence="3">
    <location>
        <begin position="14"/>
        <end position="131"/>
    </location>
</feature>
<dbReference type="Gene3D" id="3.30.565.10">
    <property type="entry name" value="Histidine kinase-like ATPase, C-terminal domain"/>
    <property type="match status" value="1"/>
</dbReference>
<gene>
    <name evidence="4" type="ORF">HNR25_000324</name>
</gene>
<feature type="region of interest" description="Disordered" evidence="2">
    <location>
        <begin position="130"/>
        <end position="156"/>
    </location>
</feature>
<keyword evidence="1" id="KW-0808">Transferase</keyword>
<evidence type="ECO:0000313" key="4">
    <source>
        <dbReference type="EMBL" id="MBB5996573.1"/>
    </source>
</evidence>
<keyword evidence="5" id="KW-1185">Reference proteome</keyword>
<sequence length="156" mass="16368">MTLTPPGILVARTFPGTPDQVGTARRWLEDTLTRTPGRIPDATTATSVLLLSETATNALAHTPSGAPGSTFTVHVHADRHTLTLVVQDAGATTRPERARTSITDDHGRGLALVEAFADTWQPLPGGNGISFTLSLTPTPTGTPDSASARTAREHAR</sequence>
<evidence type="ECO:0000313" key="5">
    <source>
        <dbReference type="Proteomes" id="UP000578077"/>
    </source>
</evidence>
<evidence type="ECO:0000256" key="2">
    <source>
        <dbReference type="SAM" id="MobiDB-lite"/>
    </source>
</evidence>
<name>A0A841E5Z7_9ACTN</name>
<dbReference type="AlphaFoldDB" id="A0A841E5Z7"/>
<dbReference type="InterPro" id="IPR003594">
    <property type="entry name" value="HATPase_dom"/>
</dbReference>
<dbReference type="InterPro" id="IPR036890">
    <property type="entry name" value="HATPase_C_sf"/>
</dbReference>
<keyword evidence="1" id="KW-0723">Serine/threonine-protein kinase</keyword>
<dbReference type="PANTHER" id="PTHR35526">
    <property type="entry name" value="ANTI-SIGMA-F FACTOR RSBW-RELATED"/>
    <property type="match status" value="1"/>
</dbReference>
<accession>A0A841E5Z7</accession>
<evidence type="ECO:0000259" key="3">
    <source>
        <dbReference type="Pfam" id="PF13581"/>
    </source>
</evidence>
<reference evidence="4 5" key="1">
    <citation type="submission" date="2020-08" db="EMBL/GenBank/DDBJ databases">
        <title>Sequencing the genomes of 1000 actinobacteria strains.</title>
        <authorList>
            <person name="Klenk H.-P."/>
        </authorList>
    </citation>
    <scope>NUCLEOTIDE SEQUENCE [LARGE SCALE GENOMIC DNA]</scope>
    <source>
        <strain evidence="4 5">DSM 44593</strain>
    </source>
</reference>
<dbReference type="PANTHER" id="PTHR35526:SF3">
    <property type="entry name" value="ANTI-SIGMA-F FACTOR RSBW"/>
    <property type="match status" value="1"/>
</dbReference>
<evidence type="ECO:0000256" key="1">
    <source>
        <dbReference type="ARBA" id="ARBA00022527"/>
    </source>
</evidence>
<dbReference type="Proteomes" id="UP000578077">
    <property type="component" value="Unassembled WGS sequence"/>
</dbReference>
<protein>
    <submittedName>
        <fullName evidence="4">Anti-sigma regulatory factor (Ser/Thr protein kinase)</fullName>
    </submittedName>
</protein>
<dbReference type="SUPFAM" id="SSF55874">
    <property type="entry name" value="ATPase domain of HSP90 chaperone/DNA topoisomerase II/histidine kinase"/>
    <property type="match status" value="1"/>
</dbReference>